<dbReference type="AlphaFoldDB" id="A0A0W0YLF8"/>
<feature type="transmembrane region" description="Helical" evidence="6">
    <location>
        <begin position="395"/>
        <end position="415"/>
    </location>
</feature>
<comment type="caution">
    <text evidence="7">The sequence shown here is derived from an EMBL/GenBank/DDBJ whole genome shotgun (WGS) entry which is preliminary data.</text>
</comment>
<feature type="transmembrane region" description="Helical" evidence="6">
    <location>
        <begin position="178"/>
        <end position="198"/>
    </location>
</feature>
<dbReference type="OrthoDB" id="9769862at2"/>
<evidence type="ECO:0000256" key="2">
    <source>
        <dbReference type="ARBA" id="ARBA00022475"/>
    </source>
</evidence>
<feature type="transmembrane region" description="Helical" evidence="6">
    <location>
        <begin position="336"/>
        <end position="357"/>
    </location>
</feature>
<feature type="transmembrane region" description="Helical" evidence="6">
    <location>
        <begin position="150"/>
        <end position="172"/>
    </location>
</feature>
<dbReference type="Pfam" id="PF01943">
    <property type="entry name" value="Polysacc_synt"/>
    <property type="match status" value="1"/>
</dbReference>
<name>A0A0W0YLF8_9GAMM</name>
<dbReference type="PANTHER" id="PTHR30250">
    <property type="entry name" value="PST FAMILY PREDICTED COLANIC ACID TRANSPORTER"/>
    <property type="match status" value="1"/>
</dbReference>
<feature type="transmembrane region" description="Helical" evidence="6">
    <location>
        <begin position="219"/>
        <end position="240"/>
    </location>
</feature>
<organism evidence="7 8">
    <name type="scientific">Legionella santicrucis</name>
    <dbReference type="NCBI Taxonomy" id="45074"/>
    <lineage>
        <taxon>Bacteria</taxon>
        <taxon>Pseudomonadati</taxon>
        <taxon>Pseudomonadota</taxon>
        <taxon>Gammaproteobacteria</taxon>
        <taxon>Legionellales</taxon>
        <taxon>Legionellaceae</taxon>
        <taxon>Legionella</taxon>
    </lineage>
</organism>
<dbReference type="CDD" id="cd13125">
    <property type="entry name" value="MATE_like_10"/>
    <property type="match status" value="1"/>
</dbReference>
<feature type="transmembrane region" description="Helical" evidence="6">
    <location>
        <begin position="82"/>
        <end position="104"/>
    </location>
</feature>
<dbReference type="InterPro" id="IPR050833">
    <property type="entry name" value="Poly_Biosynth_Transport"/>
</dbReference>
<evidence type="ECO:0000256" key="4">
    <source>
        <dbReference type="ARBA" id="ARBA00022989"/>
    </source>
</evidence>
<keyword evidence="4 6" id="KW-1133">Transmembrane helix</keyword>
<evidence type="ECO:0000313" key="7">
    <source>
        <dbReference type="EMBL" id="KTD57761.1"/>
    </source>
</evidence>
<keyword evidence="8" id="KW-1185">Reference proteome</keyword>
<dbReference type="STRING" id="45074.Lsan_2506"/>
<proteinExistence type="predicted"/>
<evidence type="ECO:0000313" key="8">
    <source>
        <dbReference type="Proteomes" id="UP000054703"/>
    </source>
</evidence>
<feature type="transmembrane region" description="Helical" evidence="6">
    <location>
        <begin position="260"/>
        <end position="280"/>
    </location>
</feature>
<feature type="transmembrane region" description="Helical" evidence="6">
    <location>
        <begin position="124"/>
        <end position="143"/>
    </location>
</feature>
<feature type="transmembrane region" description="Helical" evidence="6">
    <location>
        <begin position="47"/>
        <end position="70"/>
    </location>
</feature>
<dbReference type="EMBL" id="LNYU01000072">
    <property type="protein sequence ID" value="KTD57761.1"/>
    <property type="molecule type" value="Genomic_DNA"/>
</dbReference>
<accession>A0A0W0YLF8</accession>
<dbReference type="GO" id="GO:0005886">
    <property type="term" value="C:plasma membrane"/>
    <property type="evidence" value="ECO:0007669"/>
    <property type="project" value="UniProtKB-SubCell"/>
</dbReference>
<feature type="transmembrane region" description="Helical" evidence="6">
    <location>
        <begin position="301"/>
        <end position="324"/>
    </location>
</feature>
<keyword evidence="2" id="KW-1003">Cell membrane</keyword>
<evidence type="ECO:0000256" key="3">
    <source>
        <dbReference type="ARBA" id="ARBA00022692"/>
    </source>
</evidence>
<dbReference type="Proteomes" id="UP000054703">
    <property type="component" value="Unassembled WGS sequence"/>
</dbReference>
<evidence type="ECO:0000256" key="1">
    <source>
        <dbReference type="ARBA" id="ARBA00004651"/>
    </source>
</evidence>
<reference evidence="7 8" key="1">
    <citation type="submission" date="2015-11" db="EMBL/GenBank/DDBJ databases">
        <title>Genomic analysis of 38 Legionella species identifies large and diverse effector repertoires.</title>
        <authorList>
            <person name="Burstein D."/>
            <person name="Amaro F."/>
            <person name="Zusman T."/>
            <person name="Lifshitz Z."/>
            <person name="Cohen O."/>
            <person name="Gilbert J.A."/>
            <person name="Pupko T."/>
            <person name="Shuman H.A."/>
            <person name="Segal G."/>
        </authorList>
    </citation>
    <scope>NUCLEOTIDE SEQUENCE [LARGE SCALE GENOMIC DNA]</scope>
    <source>
        <strain evidence="7 8">SC-63-C7</strain>
    </source>
</reference>
<dbReference type="InterPro" id="IPR002797">
    <property type="entry name" value="Polysacc_synth"/>
</dbReference>
<keyword evidence="5 6" id="KW-0472">Membrane</keyword>
<dbReference type="RefSeq" id="WP_058514584.1">
    <property type="nucleotide sequence ID" value="NZ_CAAAIH010000041.1"/>
</dbReference>
<dbReference type="GO" id="GO:0009246">
    <property type="term" value="P:enterobacterial common antigen biosynthetic process"/>
    <property type="evidence" value="ECO:0007669"/>
    <property type="project" value="InterPro"/>
</dbReference>
<dbReference type="PATRIC" id="fig|45074.5.peg.2695"/>
<sequence>MKIYSKLLQTSFFSGVSTLVKILTGLLSLKIIALYTGPEGVAILGQFMSLANIFATIAGGGIALGVIKYVAEYAQTGELQSFLPTAALYTLVFSIITTFLGFIYSQQLAEWILGSIQYAYLMRWTAFVQLFIALHLLLCSILNGFQQIRLLVCITIISSLLSLVIMGSVAVLYPLKSILCSFVIAQSLAIVISLLFVCRKDWFYLLFSLKIKKKYLINLLRYSFMSSVSTLTVPLAQIVVRNDLSTLFGWESVGYWQAVVRLSDAYLLFVTAALTTYYLPRLSELKTPQTLKQEIRDTHRIFMPLIGFILIVIYLFRGLIINLLYSKTFAPATELFSYQLLGDFFRIASWLFTYLLLAKAWTKTYVFTEVILSIIFVSLSHVLARTYGLPGVTYAFALTYFVYWLLMGIIAFFYFKQENKNYKLAITP</sequence>
<protein>
    <submittedName>
        <fullName evidence="7">Lipopolysaccharide biosynthesis protein</fullName>
    </submittedName>
</protein>
<dbReference type="PANTHER" id="PTHR30250:SF30">
    <property type="entry name" value="LIPID III FLIPPASE"/>
    <property type="match status" value="1"/>
</dbReference>
<evidence type="ECO:0000256" key="6">
    <source>
        <dbReference type="SAM" id="Phobius"/>
    </source>
</evidence>
<evidence type="ECO:0000256" key="5">
    <source>
        <dbReference type="ARBA" id="ARBA00023136"/>
    </source>
</evidence>
<gene>
    <name evidence="7" type="ORF">Lsan_2506</name>
</gene>
<dbReference type="InterPro" id="IPR044550">
    <property type="entry name" value="WzxE"/>
</dbReference>
<comment type="subcellular location">
    <subcellularLocation>
        <location evidence="1">Cell membrane</location>
        <topology evidence="1">Multi-pass membrane protein</topology>
    </subcellularLocation>
</comment>
<keyword evidence="3 6" id="KW-0812">Transmembrane</keyword>
<feature type="transmembrane region" description="Helical" evidence="6">
    <location>
        <begin position="12"/>
        <end position="35"/>
    </location>
</feature>
<feature type="transmembrane region" description="Helical" evidence="6">
    <location>
        <begin position="364"/>
        <end position="383"/>
    </location>
</feature>